<evidence type="ECO:0000313" key="1">
    <source>
        <dbReference type="EMBL" id="UOG74623.1"/>
    </source>
</evidence>
<keyword evidence="2" id="KW-1185">Reference proteome</keyword>
<dbReference type="EMBL" id="CP094669">
    <property type="protein sequence ID" value="UOG74623.1"/>
    <property type="molecule type" value="Genomic_DNA"/>
</dbReference>
<dbReference type="Proteomes" id="UP000831113">
    <property type="component" value="Chromosome"/>
</dbReference>
<proteinExistence type="predicted"/>
<evidence type="ECO:0000313" key="2">
    <source>
        <dbReference type="Proteomes" id="UP000831113"/>
    </source>
</evidence>
<reference evidence="1 2" key="1">
    <citation type="submission" date="2022-03" db="EMBL/GenBank/DDBJ databases">
        <title>Hymenobactersp. isolated from the air.</title>
        <authorList>
            <person name="Won M."/>
            <person name="Kwon S.-W."/>
        </authorList>
    </citation>
    <scope>NUCLEOTIDE SEQUENCE [LARGE SCALE GENOMIC DNA]</scope>
    <source>
        <strain evidence="1 2">KACC 21982</strain>
    </source>
</reference>
<organism evidence="1 2">
    <name type="scientific">Hymenobacter tibetensis</name>
    <dbReference type="NCBI Taxonomy" id="497967"/>
    <lineage>
        <taxon>Bacteria</taxon>
        <taxon>Pseudomonadati</taxon>
        <taxon>Bacteroidota</taxon>
        <taxon>Cytophagia</taxon>
        <taxon>Cytophagales</taxon>
        <taxon>Hymenobacteraceae</taxon>
        <taxon>Hymenobacter</taxon>
    </lineage>
</organism>
<accession>A0ABY4CWU6</accession>
<name>A0ABY4CWU6_9BACT</name>
<gene>
    <name evidence="1" type="ORF">MTX78_21210</name>
</gene>
<sequence>MPITTYPLDCGKLQILDLDADEYGNFIALTSNMEVWTNGGQLVLQQQFRYAYIRELDAERFLIIGQQIGSTDTGHIFDYTGRRLLAFDAGEYIADVLVQANRIVVSYFDQAAGERSPTGEGIAVFDFMGQLVFGFRSNHQDFILDCYCMCKLGKDSILAYIYTGFPLLELRLTDYRLSRQPTPADFKGAHAVTFDRGNVVFYSSYEDKTSFFWWNRKDKVQRFGHYKQTGRIRGIGAGKFLTYDVNSFSIVDAMDMMRQEHNR</sequence>
<dbReference type="RefSeq" id="WP_243798122.1">
    <property type="nucleotide sequence ID" value="NZ_CP094669.1"/>
</dbReference>
<evidence type="ECO:0008006" key="3">
    <source>
        <dbReference type="Google" id="ProtNLM"/>
    </source>
</evidence>
<protein>
    <recommendedName>
        <fullName evidence="3">6-bladed beta-propeller</fullName>
    </recommendedName>
</protein>